<evidence type="ECO:0000313" key="1">
    <source>
        <dbReference type="EMBL" id="MBS4947414.1"/>
    </source>
</evidence>
<name>A0A942XDR4_STRMT</name>
<gene>
    <name evidence="1" type="ORF">KHZ51_01680</name>
</gene>
<sequence length="188" mass="22361">MINFEDLKLEIQDEFISSNISEILYRQRKKDKLSQERFLEKYFEYNIYKKIAGSLSLSQLKRYEKNYREKSSTIKPQKSSEIFNIIRRFSVTNDLYQREIYNDYLKEDSFRLAERLEELGLLDCIEKATNGLAGMNEFNIKFGKTYDKSVLLDWLFNNAKKALNGEDIPKFIYSQTKTRHDIKGATKN</sequence>
<dbReference type="Proteomes" id="UP000759590">
    <property type="component" value="Unassembled WGS sequence"/>
</dbReference>
<proteinExistence type="predicted"/>
<organism evidence="1 2">
    <name type="scientific">Streptococcus mitis</name>
    <dbReference type="NCBI Taxonomy" id="28037"/>
    <lineage>
        <taxon>Bacteria</taxon>
        <taxon>Bacillati</taxon>
        <taxon>Bacillota</taxon>
        <taxon>Bacilli</taxon>
        <taxon>Lactobacillales</taxon>
        <taxon>Streptococcaceae</taxon>
        <taxon>Streptococcus</taxon>
        <taxon>Streptococcus mitis group</taxon>
    </lineage>
</organism>
<comment type="caution">
    <text evidence="1">The sequence shown here is derived from an EMBL/GenBank/DDBJ whole genome shotgun (WGS) entry which is preliminary data.</text>
</comment>
<accession>A0A942XDR4</accession>
<protein>
    <submittedName>
        <fullName evidence="1">Uncharacterized protein</fullName>
    </submittedName>
</protein>
<dbReference type="EMBL" id="JAGZLW010000004">
    <property type="protein sequence ID" value="MBS4947414.1"/>
    <property type="molecule type" value="Genomic_DNA"/>
</dbReference>
<reference evidence="1" key="1">
    <citation type="submission" date="2021-02" db="EMBL/GenBank/DDBJ databases">
        <title>Infant gut strain persistence is associated with maternal origin, phylogeny, and functional potential including surface adhesion and iron acquisition.</title>
        <authorList>
            <person name="Lou Y.C."/>
        </authorList>
    </citation>
    <scope>NUCLEOTIDE SEQUENCE</scope>
    <source>
        <strain evidence="1">L3_114_025G1_dasL3_114_025G1_concoct_29</strain>
    </source>
</reference>
<dbReference type="AlphaFoldDB" id="A0A942XDR4"/>
<evidence type="ECO:0000313" key="2">
    <source>
        <dbReference type="Proteomes" id="UP000759590"/>
    </source>
</evidence>